<comment type="caution">
    <text evidence="5">The sequence shown here is derived from an EMBL/GenBank/DDBJ whole genome shotgun (WGS) entry which is preliminary data.</text>
</comment>
<dbReference type="PROSITE" id="PS50088">
    <property type="entry name" value="ANK_REPEAT"/>
    <property type="match status" value="1"/>
</dbReference>
<feature type="transmembrane region" description="Helical" evidence="4">
    <location>
        <begin position="6"/>
        <end position="29"/>
    </location>
</feature>
<dbReference type="Gene3D" id="1.25.40.20">
    <property type="entry name" value="Ankyrin repeat-containing domain"/>
    <property type="match status" value="1"/>
</dbReference>
<dbReference type="SMART" id="SM00248">
    <property type="entry name" value="ANK"/>
    <property type="match status" value="2"/>
</dbReference>
<feature type="transmembrane region" description="Helical" evidence="4">
    <location>
        <begin position="69"/>
        <end position="86"/>
    </location>
</feature>
<evidence type="ECO:0000256" key="4">
    <source>
        <dbReference type="SAM" id="Phobius"/>
    </source>
</evidence>
<evidence type="ECO:0000256" key="2">
    <source>
        <dbReference type="ARBA" id="ARBA00023043"/>
    </source>
</evidence>
<keyword evidence="1" id="KW-0677">Repeat</keyword>
<dbReference type="Pfam" id="PF12796">
    <property type="entry name" value="Ank_2"/>
    <property type="match status" value="1"/>
</dbReference>
<feature type="transmembrane region" description="Helical" evidence="4">
    <location>
        <begin position="41"/>
        <end position="63"/>
    </location>
</feature>
<feature type="repeat" description="ANK" evidence="3">
    <location>
        <begin position="263"/>
        <end position="295"/>
    </location>
</feature>
<keyword evidence="4" id="KW-0472">Membrane</keyword>
<keyword evidence="4" id="KW-0812">Transmembrane</keyword>
<proteinExistence type="predicted"/>
<name>A0A5N1JIU0_9BACT</name>
<dbReference type="InterPro" id="IPR051573">
    <property type="entry name" value="Ankyrin-SOCS_box_domain"/>
</dbReference>
<dbReference type="EMBL" id="VTWS01000002">
    <property type="protein sequence ID" value="KAA9355285.1"/>
    <property type="molecule type" value="Genomic_DNA"/>
</dbReference>
<accession>A0A5N1JIU0</accession>
<dbReference type="SUPFAM" id="SSF48403">
    <property type="entry name" value="Ankyrin repeat"/>
    <property type="match status" value="1"/>
</dbReference>
<evidence type="ECO:0000313" key="5">
    <source>
        <dbReference type="EMBL" id="KAA9355285.1"/>
    </source>
</evidence>
<dbReference type="GO" id="GO:0016567">
    <property type="term" value="P:protein ubiquitination"/>
    <property type="evidence" value="ECO:0007669"/>
    <property type="project" value="TreeGrafter"/>
</dbReference>
<keyword evidence="6" id="KW-1185">Reference proteome</keyword>
<dbReference type="Proteomes" id="UP000326344">
    <property type="component" value="Unassembled WGS sequence"/>
</dbReference>
<dbReference type="GO" id="GO:0045732">
    <property type="term" value="P:positive regulation of protein catabolic process"/>
    <property type="evidence" value="ECO:0007669"/>
    <property type="project" value="TreeGrafter"/>
</dbReference>
<evidence type="ECO:0000313" key="6">
    <source>
        <dbReference type="Proteomes" id="UP000326344"/>
    </source>
</evidence>
<organism evidence="5 6">
    <name type="scientific">Larkinella humicola</name>
    <dbReference type="NCBI Taxonomy" id="2607654"/>
    <lineage>
        <taxon>Bacteria</taxon>
        <taxon>Pseudomonadati</taxon>
        <taxon>Bacteroidota</taxon>
        <taxon>Cytophagia</taxon>
        <taxon>Cytophagales</taxon>
        <taxon>Spirosomataceae</taxon>
        <taxon>Larkinella</taxon>
    </lineage>
</organism>
<dbReference type="InterPro" id="IPR036770">
    <property type="entry name" value="Ankyrin_rpt-contain_sf"/>
</dbReference>
<reference evidence="5 6" key="1">
    <citation type="submission" date="2019-09" db="EMBL/GenBank/DDBJ databases">
        <title>Genome Sequence of Larkinella sp MA1.</title>
        <authorList>
            <person name="Srinivasan S."/>
        </authorList>
    </citation>
    <scope>NUCLEOTIDE SEQUENCE [LARGE SCALE GENOMIC DNA]</scope>
    <source>
        <strain evidence="5 6">MA1</strain>
    </source>
</reference>
<keyword evidence="2 3" id="KW-0040">ANK repeat</keyword>
<dbReference type="PANTHER" id="PTHR24136">
    <property type="entry name" value="SOWAH (DROSOPHILA) HOMOLOG"/>
    <property type="match status" value="1"/>
</dbReference>
<dbReference type="AlphaFoldDB" id="A0A5N1JIU0"/>
<evidence type="ECO:0000256" key="1">
    <source>
        <dbReference type="ARBA" id="ARBA00022737"/>
    </source>
</evidence>
<evidence type="ECO:0000256" key="3">
    <source>
        <dbReference type="PROSITE-ProRule" id="PRU00023"/>
    </source>
</evidence>
<keyword evidence="4" id="KW-1133">Transmembrane helix</keyword>
<dbReference type="InterPro" id="IPR002110">
    <property type="entry name" value="Ankyrin_rpt"/>
</dbReference>
<gene>
    <name evidence="5" type="ORF">F0P93_11970</name>
</gene>
<dbReference type="PANTHER" id="PTHR24136:SF15">
    <property type="entry name" value="ANK_REP_REGION DOMAIN-CONTAINING PROTEIN"/>
    <property type="match status" value="1"/>
</dbReference>
<protein>
    <submittedName>
        <fullName evidence="5">Uncharacterized protein</fullName>
    </submittedName>
</protein>
<sequence>MEALKVLTILNWILIGLYGSWVLYVLLGLSRPSGDAATQGLGVGFASIGAFILILFLGLNLLPYTIPKVLIMILMLMPGLFILSRLSDHYFTSLERNQVAAARDNGSLYFDDKPRRDLAAALAAADTTRLRQLLQQPVPRLNEPGYYATTLLDFAGEKAATTKNITQLMACLKLLIDHGATIQGTDPQQVPTHFRVCKQGPAILLKWFLNKGADPNFRPEGGSPILFEVMRYGDDRLEKVRVLLERGADPNAVMVDDETTYEASYSPLMYAAREQLWDICQLLLKEGANPDYRTPKGDDLKQLMARHAELYADVDDTPPAYTVFKKLLESHTKSRPE</sequence>
<dbReference type="RefSeq" id="WP_150876616.1">
    <property type="nucleotide sequence ID" value="NZ_VTWS01000002.1"/>
</dbReference>